<feature type="domain" description="NR LBD" evidence="5">
    <location>
        <begin position="1"/>
        <end position="156"/>
    </location>
</feature>
<evidence type="ECO:0000256" key="1">
    <source>
        <dbReference type="ARBA" id="ARBA00005993"/>
    </source>
</evidence>
<comment type="caution">
    <text evidence="6">The sequence shown here is derived from an EMBL/GenBank/DDBJ whole genome shotgun (WGS) entry which is preliminary data.</text>
</comment>
<evidence type="ECO:0000313" key="7">
    <source>
        <dbReference type="Proteomes" id="UP001201812"/>
    </source>
</evidence>
<evidence type="ECO:0000256" key="4">
    <source>
        <dbReference type="ARBA" id="ARBA00023170"/>
    </source>
</evidence>
<reference evidence="6" key="1">
    <citation type="submission" date="2022-01" db="EMBL/GenBank/DDBJ databases">
        <title>Genome Sequence Resource for Two Populations of Ditylenchus destructor, the Migratory Endoparasitic Phytonematode.</title>
        <authorList>
            <person name="Zhang H."/>
            <person name="Lin R."/>
            <person name="Xie B."/>
        </authorList>
    </citation>
    <scope>NUCLEOTIDE SEQUENCE</scope>
    <source>
        <strain evidence="6">BazhouSP</strain>
    </source>
</reference>
<keyword evidence="7" id="KW-1185">Reference proteome</keyword>
<dbReference type="SUPFAM" id="SSF48508">
    <property type="entry name" value="Nuclear receptor ligand-binding domain"/>
    <property type="match status" value="1"/>
</dbReference>
<organism evidence="6 7">
    <name type="scientific">Ditylenchus destructor</name>
    <dbReference type="NCBI Taxonomy" id="166010"/>
    <lineage>
        <taxon>Eukaryota</taxon>
        <taxon>Metazoa</taxon>
        <taxon>Ecdysozoa</taxon>
        <taxon>Nematoda</taxon>
        <taxon>Chromadorea</taxon>
        <taxon>Rhabditida</taxon>
        <taxon>Tylenchina</taxon>
        <taxon>Tylenchomorpha</taxon>
        <taxon>Sphaerularioidea</taxon>
        <taxon>Anguinidae</taxon>
        <taxon>Anguininae</taxon>
        <taxon>Ditylenchus</taxon>
    </lineage>
</organism>
<dbReference type="Proteomes" id="UP001201812">
    <property type="component" value="Unassembled WGS sequence"/>
</dbReference>
<accession>A0AAD4N4W3</accession>
<dbReference type="EMBL" id="JAKKPZ010000008">
    <property type="protein sequence ID" value="KAI1718167.1"/>
    <property type="molecule type" value="Genomic_DNA"/>
</dbReference>
<keyword evidence="4 6" id="KW-0675">Receptor</keyword>
<dbReference type="PANTHER" id="PTHR45886">
    <property type="entry name" value="NUCLEAR HORMONE RECEPTOR FAMILY-RELATED-RELATED"/>
    <property type="match status" value="1"/>
</dbReference>
<protein>
    <submittedName>
        <fullName evidence="6">Ligand-binding domain of nuclear hormone receptor domain-containing protein</fullName>
    </submittedName>
</protein>
<dbReference type="AlphaFoldDB" id="A0AAD4N4W3"/>
<name>A0AAD4N4W3_9BILA</name>
<dbReference type="PANTHER" id="PTHR45886:SF18">
    <property type="entry name" value="NR LBD DOMAIN-CONTAINING PROTEIN-RELATED"/>
    <property type="match status" value="1"/>
</dbReference>
<keyword evidence="2" id="KW-0805">Transcription regulation</keyword>
<evidence type="ECO:0000256" key="3">
    <source>
        <dbReference type="ARBA" id="ARBA00023163"/>
    </source>
</evidence>
<sequence>MDANKVEWMLKQRANSNGDAMVVLSRYIKQLEKYRLNALKHAVFCRTMEPFFRINLTIEEFVLLKAIIYSHSAIPELSERGKILLGNETSRYSNTLMKHLQSRLGAAPGAKKYAEIISLVDCLFHAAQRQQELHIFSVICIHRSHVHPPYVDALMFA</sequence>
<comment type="similarity">
    <text evidence="1">Belongs to the nuclear hormone receptor family.</text>
</comment>
<dbReference type="PROSITE" id="PS51843">
    <property type="entry name" value="NR_LBD"/>
    <property type="match status" value="1"/>
</dbReference>
<dbReference type="Gene3D" id="1.10.565.10">
    <property type="entry name" value="Retinoid X Receptor"/>
    <property type="match status" value="1"/>
</dbReference>
<dbReference type="InterPro" id="IPR035500">
    <property type="entry name" value="NHR-like_dom_sf"/>
</dbReference>
<gene>
    <name evidence="6" type="ORF">DdX_06583</name>
</gene>
<dbReference type="InterPro" id="IPR000536">
    <property type="entry name" value="Nucl_hrmn_rcpt_lig-bd"/>
</dbReference>
<dbReference type="Pfam" id="PF00104">
    <property type="entry name" value="Hormone_recep"/>
    <property type="match status" value="1"/>
</dbReference>
<evidence type="ECO:0000259" key="5">
    <source>
        <dbReference type="PROSITE" id="PS51843"/>
    </source>
</evidence>
<evidence type="ECO:0000313" key="6">
    <source>
        <dbReference type="EMBL" id="KAI1718167.1"/>
    </source>
</evidence>
<proteinExistence type="inferred from homology"/>
<keyword evidence="3" id="KW-0804">Transcription</keyword>
<evidence type="ECO:0000256" key="2">
    <source>
        <dbReference type="ARBA" id="ARBA00023015"/>
    </source>
</evidence>